<accession>A0ABW5FXR3</accession>
<keyword evidence="3" id="KW-1185">Reference proteome</keyword>
<protein>
    <submittedName>
        <fullName evidence="2">Uncharacterized protein</fullName>
    </submittedName>
</protein>
<comment type="caution">
    <text evidence="2">The sequence shown here is derived from an EMBL/GenBank/DDBJ whole genome shotgun (WGS) entry which is preliminary data.</text>
</comment>
<feature type="region of interest" description="Disordered" evidence="1">
    <location>
        <begin position="1"/>
        <end position="124"/>
    </location>
</feature>
<evidence type="ECO:0000256" key="1">
    <source>
        <dbReference type="SAM" id="MobiDB-lite"/>
    </source>
</evidence>
<proteinExistence type="predicted"/>
<sequence length="229" mass="22893">MTTSEIDPPATEEKGEPESTGPVKNGSPAAGTPPVVGAPTGGWSPYEPPPGALTQAQGGSVPPSPGVVPMGGWSPYQPPPGVLTQPQGGPVPPSPGVVPMGGWSPYQPPPGALTQAQGGPVPPSPGVVPMGGWSPYQPPVAVGQGQANAQAVQPAGGQPVARTGFITQLWSSSAHPGVWALVYGVGWRRLAESESGRGALATLALLAKANGLPVSFHEDANGQIDELLV</sequence>
<organism evidence="2 3">
    <name type="scientific">Amycolatopsis pigmentata</name>
    <dbReference type="NCBI Taxonomy" id="450801"/>
    <lineage>
        <taxon>Bacteria</taxon>
        <taxon>Bacillati</taxon>
        <taxon>Actinomycetota</taxon>
        <taxon>Actinomycetes</taxon>
        <taxon>Pseudonocardiales</taxon>
        <taxon>Pseudonocardiaceae</taxon>
        <taxon>Amycolatopsis</taxon>
    </lineage>
</organism>
<name>A0ABW5FXR3_9PSEU</name>
<gene>
    <name evidence="2" type="ORF">ACFSXZ_18520</name>
</gene>
<feature type="compositionally biased region" description="Low complexity" evidence="1">
    <location>
        <begin position="28"/>
        <end position="42"/>
    </location>
</feature>
<evidence type="ECO:0000313" key="2">
    <source>
        <dbReference type="EMBL" id="MFD2418322.1"/>
    </source>
</evidence>
<dbReference type="Proteomes" id="UP001597417">
    <property type="component" value="Unassembled WGS sequence"/>
</dbReference>
<dbReference type="RefSeq" id="WP_378266268.1">
    <property type="nucleotide sequence ID" value="NZ_JBHUKR010000007.1"/>
</dbReference>
<dbReference type="EMBL" id="JBHUKR010000007">
    <property type="protein sequence ID" value="MFD2418322.1"/>
    <property type="molecule type" value="Genomic_DNA"/>
</dbReference>
<evidence type="ECO:0000313" key="3">
    <source>
        <dbReference type="Proteomes" id="UP001597417"/>
    </source>
</evidence>
<reference evidence="3" key="1">
    <citation type="journal article" date="2019" name="Int. J. Syst. Evol. Microbiol.">
        <title>The Global Catalogue of Microorganisms (GCM) 10K type strain sequencing project: providing services to taxonomists for standard genome sequencing and annotation.</title>
        <authorList>
            <consortium name="The Broad Institute Genomics Platform"/>
            <consortium name="The Broad Institute Genome Sequencing Center for Infectious Disease"/>
            <person name="Wu L."/>
            <person name="Ma J."/>
        </authorList>
    </citation>
    <scope>NUCLEOTIDE SEQUENCE [LARGE SCALE GENOMIC DNA]</scope>
    <source>
        <strain evidence="3">CGMCC 4.7645</strain>
    </source>
</reference>